<accession>X1J7W2</accession>
<dbReference type="SUPFAM" id="SSF48150">
    <property type="entry name" value="DNA-glycosylase"/>
    <property type="match status" value="1"/>
</dbReference>
<dbReference type="GO" id="GO:0003824">
    <property type="term" value="F:catalytic activity"/>
    <property type="evidence" value="ECO:0007669"/>
    <property type="project" value="InterPro"/>
</dbReference>
<dbReference type="EMBL" id="BARV01002132">
    <property type="protein sequence ID" value="GAH90042.1"/>
    <property type="molecule type" value="Genomic_DNA"/>
</dbReference>
<reference evidence="1" key="1">
    <citation type="journal article" date="2014" name="Front. Microbiol.">
        <title>High frequency of phylogenetically diverse reductive dehalogenase-homologous genes in deep subseafloor sedimentary metagenomes.</title>
        <authorList>
            <person name="Kawai M."/>
            <person name="Futagami T."/>
            <person name="Toyoda A."/>
            <person name="Takaki Y."/>
            <person name="Nishi S."/>
            <person name="Hori S."/>
            <person name="Arai W."/>
            <person name="Tsubouchi T."/>
            <person name="Morono Y."/>
            <person name="Uchiyama I."/>
            <person name="Ito T."/>
            <person name="Fujiyama A."/>
            <person name="Inagaki F."/>
            <person name="Takami H."/>
        </authorList>
    </citation>
    <scope>NUCLEOTIDE SEQUENCE</scope>
    <source>
        <strain evidence="1">Expedition CK06-06</strain>
    </source>
</reference>
<dbReference type="AlphaFoldDB" id="X1J7W2"/>
<sequence>MNDTKIIKKLIYQFGYLYSTDLSINVKSKNEKEIFKWFLASILFGKRISENIAIKTYREFEKAGILCPSEILRAGWDKLVQVLDAGGYVRYDFSTATKLLEISKDLLDKYGENPLTKIHEIAKDKKELESTLQSFKGIGPVTANIFLRELRTVWEKADPEPLPIVKKLARKHKINLDKFNHKTVKFIKLEAALIRIRKKYKD</sequence>
<organism evidence="1">
    <name type="scientific">marine sediment metagenome</name>
    <dbReference type="NCBI Taxonomy" id="412755"/>
    <lineage>
        <taxon>unclassified sequences</taxon>
        <taxon>metagenomes</taxon>
        <taxon>ecological metagenomes</taxon>
    </lineage>
</organism>
<dbReference type="Gene3D" id="1.10.340.30">
    <property type="entry name" value="Hypothetical protein, domain 2"/>
    <property type="match status" value="1"/>
</dbReference>
<gene>
    <name evidence="1" type="ORF">S06H3_05681</name>
</gene>
<comment type="caution">
    <text evidence="1">The sequence shown here is derived from an EMBL/GenBank/DDBJ whole genome shotgun (WGS) entry which is preliminary data.</text>
</comment>
<evidence type="ECO:0000313" key="1">
    <source>
        <dbReference type="EMBL" id="GAH90042.1"/>
    </source>
</evidence>
<dbReference type="GO" id="GO:0006281">
    <property type="term" value="P:DNA repair"/>
    <property type="evidence" value="ECO:0007669"/>
    <property type="project" value="InterPro"/>
</dbReference>
<dbReference type="InterPro" id="IPR011257">
    <property type="entry name" value="DNA_glycosylase"/>
</dbReference>
<evidence type="ECO:0008006" key="2">
    <source>
        <dbReference type="Google" id="ProtNLM"/>
    </source>
</evidence>
<proteinExistence type="predicted"/>
<name>X1J7W2_9ZZZZ</name>
<protein>
    <recommendedName>
        <fullName evidence="2">DNA methylase</fullName>
    </recommendedName>
</protein>